<sequence length="257" mass="29542">MTQYDTSAMTRELILYLEPEPTSPFAIKVNKFLDNARTQFYPTTACKYRCHCTVTGFFTLPNNSNNNNDVIIQHIINMLDRLIVNNMNNDSPTVDTIPILVKKTKTITTAAAEATTTINKNQREPKTTTVDDYPVHLLLPVSTPKRFHELVHDFSSELLSSNIDITMRPKAMNHISLAYWDEPNATVDQIAEWDQLVMKDQLMDNMYKFAYDAFNNVMDSPIMMKWHLVLYERTVKGVDVGSPHQFVEWARWSASSL</sequence>
<evidence type="ECO:0000313" key="1">
    <source>
        <dbReference type="EMBL" id="KAG2222841.1"/>
    </source>
</evidence>
<reference evidence="1 2" key="1">
    <citation type="submission" date="2020-12" db="EMBL/GenBank/DDBJ databases">
        <title>Metabolic potential, ecology and presence of endohyphal bacteria is reflected in genomic diversity of Mucoromycotina.</title>
        <authorList>
            <person name="Muszewska A."/>
            <person name="Okrasinska A."/>
            <person name="Steczkiewicz K."/>
            <person name="Drgas O."/>
            <person name="Orlowska M."/>
            <person name="Perlinska-Lenart U."/>
            <person name="Aleksandrzak-Piekarczyk T."/>
            <person name="Szatraj K."/>
            <person name="Zielenkiewicz U."/>
            <person name="Pilsyk S."/>
            <person name="Malc E."/>
            <person name="Mieczkowski P."/>
            <person name="Kruszewska J.S."/>
            <person name="Biernat P."/>
            <person name="Pawlowska J."/>
        </authorList>
    </citation>
    <scope>NUCLEOTIDE SEQUENCE [LARGE SCALE GENOMIC DNA]</scope>
    <source>
        <strain evidence="1 2">CBS 142.35</strain>
    </source>
</reference>
<evidence type="ECO:0000313" key="2">
    <source>
        <dbReference type="Proteomes" id="UP000646827"/>
    </source>
</evidence>
<accession>A0A8H7S780</accession>
<proteinExistence type="predicted"/>
<dbReference type="Proteomes" id="UP000646827">
    <property type="component" value="Unassembled WGS sequence"/>
</dbReference>
<organism evidence="1 2">
    <name type="scientific">Circinella minor</name>
    <dbReference type="NCBI Taxonomy" id="1195481"/>
    <lineage>
        <taxon>Eukaryota</taxon>
        <taxon>Fungi</taxon>
        <taxon>Fungi incertae sedis</taxon>
        <taxon>Mucoromycota</taxon>
        <taxon>Mucoromycotina</taxon>
        <taxon>Mucoromycetes</taxon>
        <taxon>Mucorales</taxon>
        <taxon>Lichtheimiaceae</taxon>
        <taxon>Circinella</taxon>
    </lineage>
</organism>
<name>A0A8H7S780_9FUNG</name>
<comment type="caution">
    <text evidence="1">The sequence shown here is derived from an EMBL/GenBank/DDBJ whole genome shotgun (WGS) entry which is preliminary data.</text>
</comment>
<protein>
    <submittedName>
        <fullName evidence="1">Uncharacterized protein</fullName>
    </submittedName>
</protein>
<dbReference type="EMBL" id="JAEPRB010000073">
    <property type="protein sequence ID" value="KAG2222841.1"/>
    <property type="molecule type" value="Genomic_DNA"/>
</dbReference>
<keyword evidence="2" id="KW-1185">Reference proteome</keyword>
<gene>
    <name evidence="1" type="ORF">INT45_000456</name>
</gene>
<dbReference type="OrthoDB" id="2110229at2759"/>
<dbReference type="AlphaFoldDB" id="A0A8H7S780"/>